<keyword evidence="10" id="KW-1185">Reference proteome</keyword>
<feature type="region of interest" description="Disordered" evidence="6">
    <location>
        <begin position="1454"/>
        <end position="1473"/>
    </location>
</feature>
<name>A0A9W6WE70_CANBO</name>
<reference evidence="9" key="1">
    <citation type="submission" date="2023-04" db="EMBL/GenBank/DDBJ databases">
        <title>Candida boidinii NBRC 10035.</title>
        <authorList>
            <person name="Ichikawa N."/>
            <person name="Sato H."/>
            <person name="Tonouchi N."/>
        </authorList>
    </citation>
    <scope>NUCLEOTIDE SEQUENCE</scope>
    <source>
        <strain evidence="9">NBRC 10035</strain>
    </source>
</reference>
<dbReference type="CDD" id="cd06071">
    <property type="entry name" value="Beach"/>
    <property type="match status" value="1"/>
</dbReference>
<keyword evidence="1 5" id="KW-0853">WD repeat</keyword>
<evidence type="ECO:0000313" key="10">
    <source>
        <dbReference type="Proteomes" id="UP001165120"/>
    </source>
</evidence>
<evidence type="ECO:0000313" key="9">
    <source>
        <dbReference type="EMBL" id="GME66707.1"/>
    </source>
</evidence>
<dbReference type="Pfam" id="PF14844">
    <property type="entry name" value="PH_BEACH"/>
    <property type="match status" value="1"/>
</dbReference>
<dbReference type="SUPFAM" id="SSF50729">
    <property type="entry name" value="PH domain-like"/>
    <property type="match status" value="1"/>
</dbReference>
<dbReference type="InterPro" id="IPR036322">
    <property type="entry name" value="WD40_repeat_dom_sf"/>
</dbReference>
<dbReference type="Proteomes" id="UP001165120">
    <property type="component" value="Unassembled WGS sequence"/>
</dbReference>
<evidence type="ECO:0000256" key="4">
    <source>
        <dbReference type="ARBA" id="ARBA00073334"/>
    </source>
</evidence>
<feature type="region of interest" description="Disordered" evidence="6">
    <location>
        <begin position="469"/>
        <end position="493"/>
    </location>
</feature>
<evidence type="ECO:0000256" key="5">
    <source>
        <dbReference type="PROSITE-ProRule" id="PRU00221"/>
    </source>
</evidence>
<dbReference type="Gene3D" id="2.130.10.10">
    <property type="entry name" value="YVTN repeat-like/Quinoprotein amine dehydrogenase"/>
    <property type="match status" value="1"/>
</dbReference>
<feature type="region of interest" description="Disordered" evidence="6">
    <location>
        <begin position="930"/>
        <end position="972"/>
    </location>
</feature>
<feature type="domain" description="BEACH" evidence="7">
    <location>
        <begin position="1861"/>
        <end position="2152"/>
    </location>
</feature>
<dbReference type="SUPFAM" id="SSF81837">
    <property type="entry name" value="BEACH domain"/>
    <property type="match status" value="1"/>
</dbReference>
<feature type="region of interest" description="Disordered" evidence="6">
    <location>
        <begin position="1581"/>
        <end position="1644"/>
    </location>
</feature>
<dbReference type="InterPro" id="IPR015943">
    <property type="entry name" value="WD40/YVTN_repeat-like_dom_sf"/>
</dbReference>
<evidence type="ECO:0000256" key="1">
    <source>
        <dbReference type="ARBA" id="ARBA00022574"/>
    </source>
</evidence>
<sequence length="2407" mass="274159">MAVTGFQDIRNLSLQDNDNSYTDGEELVKFDDLYRTIHAFFFENLAGYDDINNQEKSIQIINLKDFMECWRNFNVLASDQDSITTSGPDNIVSSINGFIGEYLNSLTSLLTFKTTSTEKFVQLLSKITTQNLFHKNVDITTDEEYAEKINLLTISNFFITQLCNISAINRQILHSEPVIDLLLLILNPQNDQFGDKSILSLSYAKLLESIAIHGMSFKQVELLESICLKDSQLLECFCNIIKASKYSSNVNEIILSNNSNIKIPKIKFRDLNKGFTVQMWLKLVDSPLYTPPSLSMSTSSSLVMERYDFMMLNDSNNKHSILKYTIVNDKFCVNFINPLTKKFESKTFENFSIESNTLYHLVLVHKRVNIKNSSRVDLFVNGDYIQCVNILNPFMYLKDETIFNDCNKDSNENNNSRTTNDSTTNTTTSVTTANENAENSNRNSLLTKSSFQNLKNVLSNTKKNSNNGFGSSIFGNSNNNNNSNNQANIRNNKSSDNLKNVEFDLMLQGTRSNSILNFNLSLINIMILSSPQSYEWILLSYNLSPTYSGEFQDEYINRFLSPNSHLLMKFKIQEMIDNNGYELLSTELNHYLISSHKNSIFNLLFSNLKSTQLKCSDIVLKLNSKSCKISTNTDNKMIIKYSSGSDVWLNEKQSVPKLSCKNIIIENYQQQNIIFINPTHSILDIVYSLGGIYIPLHLIESSTNSKDLHNSVELILFILGNEYRSLLEFESKNGYDILATILKKKKKLINVDLLDSVLEFIGYNHLSPMNSILLNTLAFKSLITDFEIWKPSNKNKSKSSLEVFKFLLFQFTVFGQDSIYSSYNIIKMSNLGLIKKIIQALQSGVFNEYILTGLHDCLLILVKANPTPETMKLLSLYIVSALSMSHNSLTSEIRNKTSEETLQRKCGLIVLDVVVSVICDPNSIALPPGLTSSDPRLPKSNMFGEQNRQIGSESKHSNFSNNGNSNNSSSNLQENNIRFKKIFKHINIRWILLLLSDTNSEVISLSLKLLIKLLTLPNSNGKKIKERKFLQDPLLIGILNTLLQKWWDIDEISVIILCAVFDISYQNLGLQFNLESLSKLLSPNNSSNGDSSSKNSKIMIPTMPSFLYFINSMCRSCLVDKKENKLQSNNDSSIKFIESYISMIHNLNPLIINDFRMNEDITDILIRMKDLKLDSLYNKLLKVQVDGFIKLIKSSENSKKKLMVKIIEEFECDELNSFQFTTTILSGIIKYLKDNLDYIQSDSSHLDDILKIITTYFKSRNYMKWNSSHYLLVVENIGTIIKLIDSSNFKIKKQRIWRDVNDEFFIIFIEYLNLSIVNLMSHDDPDLRNNVKTCLTELMFHQAFFFSNQSLLNDLFLTLVSDLWKASISIDDEVLSNLSVNCLRTCYMYCSQRFNDVSADLTSDFQLQVVFTKNFESLLSLNDEEIKSQLLGSNSKLIELIDDLVLRQYHKLDNNEDGDEHEHEHEEGSGNSLKDESELIAQVFKRDAICDEKASAIFLKEFLPIKYRIVNIQKKIYNRNIQDHNDDLIYYNSMYQLIIENSPLSKLNKKWLLDSAEGPDRMRKKIVPKIVYSDICTDEQEESSNSEVTTRLQVPESVHDSSSSSDSLQPVSGDDELLDSSSTHSVESHESFEVVNDQNDLEVGSEDQNRKVLRSLYVGDRVHAIVNVTQILGLEAIHSILIIGVSHLYLTSNYFHVLSYDNSSNEIIDIKDAPESELDPYIKFITGHEDKKTDTDGNGNEPDSKKSNHTTRSWEMKTLVSVTKRKFLFRNVGLELFFNDGSSILLTCLNKSKASSLFNNLSSRIVNKVKDEDLAEALQVSSNPNLGISYSALTDSLSGSFASNTSSTTSLANKLSQAFSSNLSSHELSLNATKKWRQGEISNFYYLMILNTIAGRTFNDLTQYPVFPWIIADYTSEELDLNNPKTFRDLSKPMGAQTPERAMKFKQRYEELEGTDAPLFHYGTHYSTSMIVTSYLIRLEPFVQSYLLLQGGKFDHADRLFYSIPKAWKSSSEENTSDVRELIPEFFYLPDFLVNSNNFDFGLLQNGKAINNVELPPWAKNDPKIFIQKNRDALESEYVSKHLHEWINLIFGDLQRGSKAVENLNVFHPLCYNGAIDLDKIESERERHITTGIIHNFGQTPLQIFSKSHPAKSVTTKIDIEFDRIPELPLLITDNNVNGNHSFAVKRIELNSKSSKWMSRDNICRKSKYLNIKRFMSNTGGLIINGSIYENLHDDEITFVEVLNDFIFATGCKDGTIHVYKYDINVGSNSSDGISRPPYSKIGGNPTFQNSATTIIGGRKSISRVDTDLKSGFINGGNNNDMSNDQGDCRVNLVSILRGHRSSIIDIKVSPLYKVFVSLDSEGKIILWDRLKMCKIRDLGEFSDIDHKIFTSVSIDDYTAEGYPREY</sequence>
<dbReference type="PROSITE" id="PS50197">
    <property type="entry name" value="BEACH"/>
    <property type="match status" value="1"/>
</dbReference>
<evidence type="ECO:0000256" key="6">
    <source>
        <dbReference type="SAM" id="MobiDB-lite"/>
    </source>
</evidence>
<dbReference type="PANTHER" id="PTHR13743">
    <property type="entry name" value="BEIGE/BEACH-RELATED"/>
    <property type="match status" value="1"/>
</dbReference>
<dbReference type="InterPro" id="IPR050865">
    <property type="entry name" value="BEACH_Domain"/>
</dbReference>
<dbReference type="Gene3D" id="1.10.1540.10">
    <property type="entry name" value="BEACH domain"/>
    <property type="match status" value="1"/>
</dbReference>
<feature type="region of interest" description="Disordered" evidence="6">
    <location>
        <begin position="410"/>
        <end position="445"/>
    </location>
</feature>
<dbReference type="InterPro" id="IPR036372">
    <property type="entry name" value="BEACH_dom_sf"/>
</dbReference>
<evidence type="ECO:0000256" key="2">
    <source>
        <dbReference type="ARBA" id="ARBA00022737"/>
    </source>
</evidence>
<dbReference type="FunFam" id="1.10.1540.10:FF:000001">
    <property type="entry name" value="neurobeachin isoform X1"/>
    <property type="match status" value="1"/>
</dbReference>
<feature type="repeat" description="WD" evidence="5">
    <location>
        <begin position="2337"/>
        <end position="2369"/>
    </location>
</feature>
<dbReference type="SUPFAM" id="SSF50978">
    <property type="entry name" value="WD40 repeat-like"/>
    <property type="match status" value="1"/>
</dbReference>
<dbReference type="InterPro" id="IPR011993">
    <property type="entry name" value="PH-like_dom_sf"/>
</dbReference>
<dbReference type="SMART" id="SM01026">
    <property type="entry name" value="Beach"/>
    <property type="match status" value="1"/>
</dbReference>
<keyword evidence="2" id="KW-0677">Repeat</keyword>
<evidence type="ECO:0000256" key="3">
    <source>
        <dbReference type="ARBA" id="ARBA00054699"/>
    </source>
</evidence>
<dbReference type="InterPro" id="IPR001680">
    <property type="entry name" value="WD40_rpt"/>
</dbReference>
<dbReference type="EMBL" id="BSXN01000024">
    <property type="protein sequence ID" value="GME66707.1"/>
    <property type="molecule type" value="Genomic_DNA"/>
</dbReference>
<proteinExistence type="predicted"/>
<dbReference type="PROSITE" id="PS50082">
    <property type="entry name" value="WD_REPEATS_2"/>
    <property type="match status" value="1"/>
</dbReference>
<gene>
    <name evidence="9" type="ORF">Cboi02_000015700</name>
</gene>
<protein>
    <recommendedName>
        <fullName evidence="4">Beige protein homolog 1</fullName>
    </recommendedName>
</protein>
<comment type="caution">
    <text evidence="9">The sequence shown here is derived from an EMBL/GenBank/DDBJ whole genome shotgun (WGS) entry which is preliminary data.</text>
</comment>
<feature type="compositionally biased region" description="Low complexity" evidence="6">
    <location>
        <begin position="957"/>
        <end position="972"/>
    </location>
</feature>
<dbReference type="InterPro" id="IPR000409">
    <property type="entry name" value="BEACH_dom"/>
</dbReference>
<feature type="compositionally biased region" description="Polar residues" evidence="6">
    <location>
        <begin position="943"/>
        <end position="952"/>
    </location>
</feature>
<feature type="compositionally biased region" description="Low complexity" evidence="6">
    <location>
        <begin position="412"/>
        <end position="445"/>
    </location>
</feature>
<feature type="domain" description="BEACH-type PH" evidence="8">
    <location>
        <begin position="1657"/>
        <end position="1802"/>
    </location>
</feature>
<organism evidence="9 10">
    <name type="scientific">Candida boidinii</name>
    <name type="common">Yeast</name>
    <dbReference type="NCBI Taxonomy" id="5477"/>
    <lineage>
        <taxon>Eukaryota</taxon>
        <taxon>Fungi</taxon>
        <taxon>Dikarya</taxon>
        <taxon>Ascomycota</taxon>
        <taxon>Saccharomycotina</taxon>
        <taxon>Pichiomycetes</taxon>
        <taxon>Pichiales</taxon>
        <taxon>Pichiaceae</taxon>
        <taxon>Ogataea</taxon>
        <taxon>Ogataea/Candida clade</taxon>
    </lineage>
</organism>
<evidence type="ECO:0000259" key="8">
    <source>
        <dbReference type="PROSITE" id="PS51783"/>
    </source>
</evidence>
<evidence type="ECO:0000259" key="7">
    <source>
        <dbReference type="PROSITE" id="PS50197"/>
    </source>
</evidence>
<dbReference type="PROSITE" id="PS50294">
    <property type="entry name" value="WD_REPEATS_REGION"/>
    <property type="match status" value="1"/>
</dbReference>
<dbReference type="InterPro" id="IPR023362">
    <property type="entry name" value="PH-BEACH_dom"/>
</dbReference>
<dbReference type="PANTHER" id="PTHR13743:SF123">
    <property type="entry name" value="PROTEIN FAN"/>
    <property type="match status" value="1"/>
</dbReference>
<dbReference type="PROSITE" id="PS51783">
    <property type="entry name" value="PH_BEACH"/>
    <property type="match status" value="1"/>
</dbReference>
<comment type="function">
    <text evidence="3">May be involved in protein sorting and cell wall formation.</text>
</comment>
<dbReference type="SMART" id="SM00320">
    <property type="entry name" value="WD40"/>
    <property type="match status" value="2"/>
</dbReference>
<dbReference type="Pfam" id="PF02138">
    <property type="entry name" value="Beach"/>
    <property type="match status" value="1"/>
</dbReference>
<accession>A0A9W6WE70</accession>
<feature type="region of interest" description="Disordered" evidence="6">
    <location>
        <begin position="1729"/>
        <end position="1750"/>
    </location>
</feature>
<dbReference type="Gene3D" id="2.30.29.30">
    <property type="entry name" value="Pleckstrin-homology domain (PH domain)/Phosphotyrosine-binding domain (PTB)"/>
    <property type="match status" value="1"/>
</dbReference>